<dbReference type="InterPro" id="IPR045287">
    <property type="entry name" value="PAB"/>
</dbReference>
<reference evidence="2" key="2">
    <citation type="submission" date="2025-08" db="UniProtKB">
        <authorList>
            <consortium name="RefSeq"/>
        </authorList>
    </citation>
    <scope>IDENTIFICATION</scope>
    <source>
        <tissue evidence="2">Leaf</tissue>
    </source>
</reference>
<gene>
    <name evidence="2" type="primary">LOC115740119</name>
</gene>
<evidence type="ECO:0000313" key="2">
    <source>
        <dbReference type="RefSeq" id="XP_030529360.1"/>
    </source>
</evidence>
<reference evidence="1" key="1">
    <citation type="submission" date="2025-05" db="UniProtKB">
        <authorList>
            <consortium name="RefSeq"/>
        </authorList>
    </citation>
    <scope>NUCLEOTIDE SEQUENCE [LARGE SCALE GENOMIC DNA]</scope>
</reference>
<evidence type="ECO:0000313" key="1">
    <source>
        <dbReference type="Proteomes" id="UP000827889"/>
    </source>
</evidence>
<proteinExistence type="predicted"/>
<dbReference type="PANTHER" id="PTHR35115:SF7">
    <property type="entry name" value="CYCLIN DELTA-3"/>
    <property type="match status" value="1"/>
</dbReference>
<dbReference type="RefSeq" id="XP_030529360.1">
    <property type="nucleotide sequence ID" value="XM_030673500.2"/>
</dbReference>
<keyword evidence="1" id="KW-1185">Reference proteome</keyword>
<accession>A0A8B8P3E1</accession>
<organism evidence="1 2">
    <name type="scientific">Rhodamnia argentea</name>
    <dbReference type="NCBI Taxonomy" id="178133"/>
    <lineage>
        <taxon>Eukaryota</taxon>
        <taxon>Viridiplantae</taxon>
        <taxon>Streptophyta</taxon>
        <taxon>Embryophyta</taxon>
        <taxon>Tracheophyta</taxon>
        <taxon>Spermatophyta</taxon>
        <taxon>Magnoliopsida</taxon>
        <taxon>eudicotyledons</taxon>
        <taxon>Gunneridae</taxon>
        <taxon>Pentapetalae</taxon>
        <taxon>rosids</taxon>
        <taxon>malvids</taxon>
        <taxon>Myrtales</taxon>
        <taxon>Myrtaceae</taxon>
        <taxon>Myrtoideae</taxon>
        <taxon>Myrteae</taxon>
        <taxon>Australasian group</taxon>
        <taxon>Rhodamnia</taxon>
    </lineage>
</organism>
<dbReference type="KEGG" id="rarg:115740119"/>
<protein>
    <submittedName>
        <fullName evidence="2">Protein IN CHLOROPLAST ATPASE BIOGENESIS, chloroplastic-like isoform X1</fullName>
    </submittedName>
</protein>
<sequence length="360" mass="39733">MLCRASRAASRRPPLLLRGGASRLRSCSSVSSSAPDDPVPIPAANTGCCCGHSDHMGFIRDVAATQPPKLLPQLLQVLQERVGETIISPGSRKGMVPLAIPLAKSCSGAITALLRWPTAPSGMEMPVVDVDKHGVYLLAKSVDQFIHRILLEEDTLGSLDASNKLLHASAGARRRLYKEGEFTKSKISNLDIYLLKKVGLFPDILERKAMNHFENGDDVSALVTAEFYTKKENFPGFARPFVFNAVLLQKVGHFLEAKDAARGALKLPWWTLGCKYEDVAEIAEWEDEQIERIKEKITERGREEDLMKGKPPAQIALDEAAFLMDLASVKGTWDDSVDRIGKCYEEAGLPDIAQFVRYQE</sequence>
<dbReference type="Proteomes" id="UP000827889">
    <property type="component" value="Chromosome 1"/>
</dbReference>
<dbReference type="OrthoDB" id="537706at2759"/>
<name>A0A8B8P3E1_9MYRT</name>
<dbReference type="PANTHER" id="PTHR35115">
    <property type="entry name" value="CYCLIN DELTA-3"/>
    <property type="match status" value="1"/>
</dbReference>
<dbReference type="AlphaFoldDB" id="A0A8B8P3E1"/>
<dbReference type="GeneID" id="115740119"/>